<dbReference type="InterPro" id="IPR036047">
    <property type="entry name" value="F-box-like_dom_sf"/>
</dbReference>
<sequence length="255" mass="28240">MLLLMPDEILLRILAAARPTVRWLLAARTTCQRFALLCNDDVLWKLAAVDALGQSAVAALRAPLHMALMRFVHTTKVHIVVSPYYGSSYFRAPRARERNAHPHPTHPLKAVATMRTLAMTICNIAMCPPHRAHVWASECDRAASCHSDKPAHPLRLIHAPAVSAARPSDRPWWASAFERSANETADRVQLSVCGLATALPVHAHDSRSLLYIPPCVLDETPSDLGLRSPSTWYNRDSGRPRFSLTHVKGCSCQPE</sequence>
<evidence type="ECO:0000313" key="2">
    <source>
        <dbReference type="EMBL" id="AVK76095.1"/>
    </source>
</evidence>
<reference evidence="2" key="1">
    <citation type="journal article" date="2018" name="Nat. Commun.">
        <title>Diversity and evolution of the emerging Pandoraviridae family.</title>
        <authorList>
            <person name="Legendre M."/>
            <person name="Fabre E."/>
            <person name="Poirot O."/>
            <person name="Jeudy S."/>
            <person name="Lartigue A."/>
            <person name="Alempic J.M."/>
            <person name="Beucher L."/>
            <person name="Philippe N."/>
            <person name="Bertaux L."/>
            <person name="Christo-Foroux E."/>
            <person name="Labadie K."/>
            <person name="Coute Y."/>
            <person name="Abergel C."/>
            <person name="Claverie J.M."/>
        </authorList>
    </citation>
    <scope>NUCLEOTIDE SEQUENCE [LARGE SCALE GENOMIC DNA]</scope>
    <source>
        <strain evidence="2">Neocaledonia</strain>
    </source>
</reference>
<gene>
    <name evidence="2" type="ORF">pneo_cds_488</name>
</gene>
<evidence type="ECO:0000259" key="1">
    <source>
        <dbReference type="Pfam" id="PF12937"/>
    </source>
</evidence>
<dbReference type="Gene3D" id="1.20.1280.50">
    <property type="match status" value="1"/>
</dbReference>
<protein>
    <submittedName>
        <fullName evidence="2">F-box domain containing protein</fullName>
    </submittedName>
</protein>
<dbReference type="KEGG" id="vg:36842808"/>
<dbReference type="EMBL" id="MG011690">
    <property type="protein sequence ID" value="AVK76095.1"/>
    <property type="molecule type" value="Genomic_DNA"/>
</dbReference>
<dbReference type="RefSeq" id="YP_009482098.1">
    <property type="nucleotide sequence ID" value="NC_037666.1"/>
</dbReference>
<dbReference type="InterPro" id="IPR001810">
    <property type="entry name" value="F-box_dom"/>
</dbReference>
<accession>A0A2U7UCL0</accession>
<feature type="domain" description="F-box" evidence="1">
    <location>
        <begin position="4"/>
        <end position="45"/>
    </location>
</feature>
<proteinExistence type="predicted"/>
<name>A0A2U7UCL0_9VIRU</name>
<dbReference type="SUPFAM" id="SSF81383">
    <property type="entry name" value="F-box domain"/>
    <property type="match status" value="1"/>
</dbReference>
<organism evidence="2">
    <name type="scientific">Pandoravirus neocaledonia</name>
    <dbReference type="NCBI Taxonomy" id="2107708"/>
    <lineage>
        <taxon>Viruses</taxon>
        <taxon>Pandoravirus</taxon>
    </lineage>
</organism>
<dbReference type="Pfam" id="PF12937">
    <property type="entry name" value="F-box-like"/>
    <property type="match status" value="1"/>
</dbReference>
<dbReference type="GeneID" id="36842808"/>
<dbReference type="Proteomes" id="UP000249287">
    <property type="component" value="Segment"/>
</dbReference>